<organism evidence="3 4">
    <name type="scientific">Paracoccus tibetensis</name>
    <dbReference type="NCBI Taxonomy" id="336292"/>
    <lineage>
        <taxon>Bacteria</taxon>
        <taxon>Pseudomonadati</taxon>
        <taxon>Pseudomonadota</taxon>
        <taxon>Alphaproteobacteria</taxon>
        <taxon>Rhodobacterales</taxon>
        <taxon>Paracoccaceae</taxon>
        <taxon>Paracoccus</taxon>
    </lineage>
</organism>
<evidence type="ECO:0000313" key="3">
    <source>
        <dbReference type="EMBL" id="SCY78016.1"/>
    </source>
</evidence>
<evidence type="ECO:0000256" key="1">
    <source>
        <dbReference type="SAM" id="MobiDB-lite"/>
    </source>
</evidence>
<evidence type="ECO:0000313" key="4">
    <source>
        <dbReference type="Proteomes" id="UP000199502"/>
    </source>
</evidence>
<keyword evidence="2" id="KW-0732">Signal</keyword>
<dbReference type="OrthoDB" id="7875038at2"/>
<feature type="compositionally biased region" description="Acidic residues" evidence="1">
    <location>
        <begin position="195"/>
        <end position="206"/>
    </location>
</feature>
<accession>A0A1G5IPK5</accession>
<proteinExistence type="predicted"/>
<dbReference type="STRING" id="336292.SAMN05660710_02745"/>
<feature type="chain" id="PRO_5011643086" evidence="2">
    <location>
        <begin position="20"/>
        <end position="213"/>
    </location>
</feature>
<keyword evidence="4" id="KW-1185">Reference proteome</keyword>
<dbReference type="EMBL" id="FMVT01000009">
    <property type="protein sequence ID" value="SCY78016.1"/>
    <property type="molecule type" value="Genomic_DNA"/>
</dbReference>
<gene>
    <name evidence="3" type="ORF">SAMN05660710_02745</name>
</gene>
<reference evidence="3 4" key="1">
    <citation type="submission" date="2016-10" db="EMBL/GenBank/DDBJ databases">
        <authorList>
            <person name="de Groot N.N."/>
        </authorList>
    </citation>
    <scope>NUCLEOTIDE SEQUENCE [LARGE SCALE GENOMIC DNA]</scope>
    <source>
        <strain evidence="3 4">CGMCC 1.8925</strain>
    </source>
</reference>
<sequence length="213" mass="20592">MLTNPLKAVLIGGKTAALAALLATTAAAQTAVPTPEGNVVVIPEAALEAESRSVLVESDYPVLTSFDNDQVIAETLIGQGFTNVVINRTGPILTITATRDGVPIELVYSTANGRLMSVDGVEFRHPSDAAAASEPGRGSTGASDAVSDGAADDSADDADGAAADGDAADGAGDSDGADSEAGDAGEGGDGGSDGGEGEGEGGEGEGEGGGTDG</sequence>
<feature type="compositionally biased region" description="Gly residues" evidence="1">
    <location>
        <begin position="184"/>
        <end position="194"/>
    </location>
</feature>
<dbReference type="AlphaFoldDB" id="A0A1G5IPK5"/>
<name>A0A1G5IPK5_9RHOB</name>
<feature type="region of interest" description="Disordered" evidence="1">
    <location>
        <begin position="128"/>
        <end position="213"/>
    </location>
</feature>
<evidence type="ECO:0000256" key="2">
    <source>
        <dbReference type="SAM" id="SignalP"/>
    </source>
</evidence>
<feature type="compositionally biased region" description="Low complexity" evidence="1">
    <location>
        <begin position="160"/>
        <end position="171"/>
    </location>
</feature>
<feature type="signal peptide" evidence="2">
    <location>
        <begin position="1"/>
        <end position="19"/>
    </location>
</feature>
<dbReference type="Proteomes" id="UP000199502">
    <property type="component" value="Unassembled WGS sequence"/>
</dbReference>
<feature type="compositionally biased region" description="Low complexity" evidence="1">
    <location>
        <begin position="140"/>
        <end position="149"/>
    </location>
</feature>
<dbReference type="RefSeq" id="WP_090745632.1">
    <property type="nucleotide sequence ID" value="NZ_FMVT01000009.1"/>
</dbReference>
<feature type="compositionally biased region" description="Acidic residues" evidence="1">
    <location>
        <begin position="150"/>
        <end position="159"/>
    </location>
</feature>
<protein>
    <submittedName>
        <fullName evidence="3">Uncharacterized protein</fullName>
    </submittedName>
</protein>